<evidence type="ECO:0000256" key="1">
    <source>
        <dbReference type="SAM" id="MobiDB-lite"/>
    </source>
</evidence>
<keyword evidence="3" id="KW-1185">Reference proteome</keyword>
<gene>
    <name evidence="2" type="ORF">AAP_04064</name>
</gene>
<dbReference type="VEuPathDB" id="FungiDB:AAP_04064"/>
<dbReference type="Gene3D" id="2.60.120.330">
    <property type="entry name" value="B-lactam Antibiotic, Isopenicillin N Synthase, Chain"/>
    <property type="match status" value="1"/>
</dbReference>
<name>A0A167XI80_9EURO</name>
<dbReference type="PANTHER" id="PTHR30613">
    <property type="entry name" value="UNCHARACTERIZED PROTEIN YBIU-RELATED"/>
    <property type="match status" value="1"/>
</dbReference>
<dbReference type="InterPro" id="IPR027443">
    <property type="entry name" value="IPNS-like_sf"/>
</dbReference>
<dbReference type="InterPro" id="IPR010856">
    <property type="entry name" value="Gig2-like"/>
</dbReference>
<organism evidence="2 3">
    <name type="scientific">Ascosphaera apis ARSEF 7405</name>
    <dbReference type="NCBI Taxonomy" id="392613"/>
    <lineage>
        <taxon>Eukaryota</taxon>
        <taxon>Fungi</taxon>
        <taxon>Dikarya</taxon>
        <taxon>Ascomycota</taxon>
        <taxon>Pezizomycotina</taxon>
        <taxon>Eurotiomycetes</taxon>
        <taxon>Eurotiomycetidae</taxon>
        <taxon>Onygenales</taxon>
        <taxon>Ascosphaeraceae</taxon>
        <taxon>Ascosphaera</taxon>
    </lineage>
</organism>
<evidence type="ECO:0008006" key="4">
    <source>
        <dbReference type="Google" id="ProtNLM"/>
    </source>
</evidence>
<feature type="compositionally biased region" description="Polar residues" evidence="1">
    <location>
        <begin position="15"/>
        <end position="24"/>
    </location>
</feature>
<accession>A0A167XI80</accession>
<dbReference type="Pfam" id="PF07350">
    <property type="entry name" value="Gig2-like"/>
    <property type="match status" value="1"/>
</dbReference>
<sequence>MLQMQRSLQKLWHSSDPNTSISTSNATTYADRFRIRMPGDGKFALGPHADGGSLERWEDTEYSQVYTKILEGNWEEYDAWDAKHRVTANMDHYNGAGACSMLRFFQGWLSMSDTGPGEGTLHVCPIMKHSTAYTMLRPFFNPETGHPDLEATFPGSVPGMAQEYNPITHPHLDLETSMVSVPHVEPGDYVAWHCDTIHSVDKEHKGKGDSSVMYIPVTPLCQMNADYLKRQREAALAYSPAPDFPGAGGPGESGFSGATDWNAVNKDGLQAMGMGSEAWKIHEGMSEGERRVIEEANKLLFP</sequence>
<evidence type="ECO:0000313" key="2">
    <source>
        <dbReference type="EMBL" id="KZZ90114.1"/>
    </source>
</evidence>
<feature type="region of interest" description="Disordered" evidence="1">
    <location>
        <begin position="1"/>
        <end position="24"/>
    </location>
</feature>
<proteinExistence type="predicted"/>
<dbReference type="SUPFAM" id="SSF51197">
    <property type="entry name" value="Clavaminate synthase-like"/>
    <property type="match status" value="1"/>
</dbReference>
<reference evidence="2 3" key="1">
    <citation type="journal article" date="2016" name="Genome Biol. Evol.">
        <title>Divergent and convergent evolution of fungal pathogenicity.</title>
        <authorList>
            <person name="Shang Y."/>
            <person name="Xiao G."/>
            <person name="Zheng P."/>
            <person name="Cen K."/>
            <person name="Zhan S."/>
            <person name="Wang C."/>
        </authorList>
    </citation>
    <scope>NUCLEOTIDE SEQUENCE [LARGE SCALE GENOMIC DNA]</scope>
    <source>
        <strain evidence="2 3">ARSEF 7405</strain>
    </source>
</reference>
<dbReference type="PANTHER" id="PTHR30613:SF1">
    <property type="entry name" value="DUF1479 DOMAIN PROTEIN (AFU_ORTHOLOGUE AFUA_5G09280)"/>
    <property type="match status" value="1"/>
</dbReference>
<dbReference type="EMBL" id="AZGZ01000018">
    <property type="protein sequence ID" value="KZZ90114.1"/>
    <property type="molecule type" value="Genomic_DNA"/>
</dbReference>
<dbReference type="Proteomes" id="UP000242877">
    <property type="component" value="Unassembled WGS sequence"/>
</dbReference>
<comment type="caution">
    <text evidence="2">The sequence shown here is derived from an EMBL/GenBank/DDBJ whole genome shotgun (WGS) entry which is preliminary data.</text>
</comment>
<dbReference type="AlphaFoldDB" id="A0A167XI80"/>
<protein>
    <recommendedName>
        <fullName evidence="4">DUF1479 domain protein</fullName>
    </recommendedName>
</protein>
<evidence type="ECO:0000313" key="3">
    <source>
        <dbReference type="Proteomes" id="UP000242877"/>
    </source>
</evidence>
<dbReference type="OrthoDB" id="8249012at2759"/>